<protein>
    <submittedName>
        <fullName evidence="2">Uncharacterized protein</fullName>
    </submittedName>
</protein>
<comment type="caution">
    <text evidence="2">The sequence shown here is derived from an EMBL/GenBank/DDBJ whole genome shotgun (WGS) entry which is preliminary data.</text>
</comment>
<name>A0A0F9JHI4_9ZZZZ</name>
<keyword evidence="1" id="KW-0472">Membrane</keyword>
<organism evidence="2">
    <name type="scientific">marine sediment metagenome</name>
    <dbReference type="NCBI Taxonomy" id="412755"/>
    <lineage>
        <taxon>unclassified sequences</taxon>
        <taxon>metagenomes</taxon>
        <taxon>ecological metagenomes</taxon>
    </lineage>
</organism>
<sequence>MKTITMILGSAGILMIIGATIRWSIVYFDMSQLVLSSLIGVIFLGFGFFYEKLTGIYEELKNVQTMKEQIKQEVIKEVAS</sequence>
<feature type="transmembrane region" description="Helical" evidence="1">
    <location>
        <begin position="7"/>
        <end position="25"/>
    </location>
</feature>
<gene>
    <name evidence="2" type="ORF">LCGC14_1454730</name>
</gene>
<proteinExistence type="predicted"/>
<evidence type="ECO:0000313" key="2">
    <source>
        <dbReference type="EMBL" id="KKM69053.1"/>
    </source>
</evidence>
<dbReference type="AlphaFoldDB" id="A0A0F9JHI4"/>
<keyword evidence="1" id="KW-1133">Transmembrane helix</keyword>
<evidence type="ECO:0000256" key="1">
    <source>
        <dbReference type="SAM" id="Phobius"/>
    </source>
</evidence>
<accession>A0A0F9JHI4</accession>
<feature type="transmembrane region" description="Helical" evidence="1">
    <location>
        <begin position="31"/>
        <end position="50"/>
    </location>
</feature>
<dbReference type="EMBL" id="LAZR01010057">
    <property type="protein sequence ID" value="KKM69053.1"/>
    <property type="molecule type" value="Genomic_DNA"/>
</dbReference>
<keyword evidence="1" id="KW-0812">Transmembrane</keyword>
<reference evidence="2" key="1">
    <citation type="journal article" date="2015" name="Nature">
        <title>Complex archaea that bridge the gap between prokaryotes and eukaryotes.</title>
        <authorList>
            <person name="Spang A."/>
            <person name="Saw J.H."/>
            <person name="Jorgensen S.L."/>
            <person name="Zaremba-Niedzwiedzka K."/>
            <person name="Martijn J."/>
            <person name="Lind A.E."/>
            <person name="van Eijk R."/>
            <person name="Schleper C."/>
            <person name="Guy L."/>
            <person name="Ettema T.J."/>
        </authorList>
    </citation>
    <scope>NUCLEOTIDE SEQUENCE</scope>
</reference>